<evidence type="ECO:0008006" key="5">
    <source>
        <dbReference type="Google" id="ProtNLM"/>
    </source>
</evidence>
<evidence type="ECO:0000256" key="2">
    <source>
        <dbReference type="ARBA" id="ARBA00023136"/>
    </source>
</evidence>
<dbReference type="RefSeq" id="WP_118927899.1">
    <property type="nucleotide sequence ID" value="NZ_QXGH01000032.1"/>
</dbReference>
<protein>
    <recommendedName>
        <fullName evidence="5">Mce-associated membrane protein</fullName>
    </recommendedName>
</protein>
<gene>
    <name evidence="3" type="ORF">D0Z08_24470</name>
</gene>
<dbReference type="GO" id="GO:0016020">
    <property type="term" value="C:membrane"/>
    <property type="evidence" value="ECO:0007669"/>
    <property type="project" value="UniProtKB-SubCell"/>
</dbReference>
<reference evidence="3 4" key="1">
    <citation type="submission" date="2018-09" db="EMBL/GenBank/DDBJ databases">
        <title>Genome sequencing of Nocardioides immobilis CCTCC AB 2017083 for comparison to Nocardioides silvaticus.</title>
        <authorList>
            <person name="Li C."/>
            <person name="Wang G."/>
        </authorList>
    </citation>
    <scope>NUCLEOTIDE SEQUENCE [LARGE SCALE GENOMIC DNA]</scope>
    <source>
        <strain evidence="3 4">CCTCC AB 2017083</strain>
    </source>
</reference>
<name>A0A417XVZ8_9ACTN</name>
<evidence type="ECO:0000256" key="1">
    <source>
        <dbReference type="ARBA" id="ARBA00004370"/>
    </source>
</evidence>
<organism evidence="3 4">
    <name type="scientific">Nocardioides immobilis</name>
    <dbReference type="NCBI Taxonomy" id="2049295"/>
    <lineage>
        <taxon>Bacteria</taxon>
        <taxon>Bacillati</taxon>
        <taxon>Actinomycetota</taxon>
        <taxon>Actinomycetes</taxon>
        <taxon>Propionibacteriales</taxon>
        <taxon>Nocardioidaceae</taxon>
        <taxon>Nocardioides</taxon>
    </lineage>
</organism>
<keyword evidence="2" id="KW-0472">Membrane</keyword>
<sequence>MLGAVALVCLVAVVAVSVLMVKTYDNRADAVKADGFWERAGAVVTIERETRQTTRAGEDVGDGVIEAMEAAPQAEQVRTADQIEAATKMANAFLNLDHETIEANLEAVKALATGPFLRQYTRASKDLVKLTRRAQATQTGEVEWAGLVTGDDDSATVIVATSGTVANKLTEFEPVARTYRLQLEVDLVDGQWLTSDLQYVR</sequence>
<evidence type="ECO:0000313" key="3">
    <source>
        <dbReference type="EMBL" id="RHW24475.1"/>
    </source>
</evidence>
<comment type="caution">
    <text evidence="3">The sequence shown here is derived from an EMBL/GenBank/DDBJ whole genome shotgun (WGS) entry which is preliminary data.</text>
</comment>
<dbReference type="Proteomes" id="UP000283644">
    <property type="component" value="Unassembled WGS sequence"/>
</dbReference>
<dbReference type="OrthoDB" id="3395172at2"/>
<dbReference type="PANTHER" id="PTHR37042">
    <property type="entry name" value="OUTER MEMBRANE PROTEIN RV1973"/>
    <property type="match status" value="1"/>
</dbReference>
<keyword evidence="4" id="KW-1185">Reference proteome</keyword>
<accession>A0A417XVZ8</accession>
<dbReference type="AlphaFoldDB" id="A0A417XVZ8"/>
<dbReference type="EMBL" id="QXGH01000032">
    <property type="protein sequence ID" value="RHW24475.1"/>
    <property type="molecule type" value="Genomic_DNA"/>
</dbReference>
<comment type="subcellular location">
    <subcellularLocation>
        <location evidence="1">Membrane</location>
    </subcellularLocation>
</comment>
<evidence type="ECO:0000313" key="4">
    <source>
        <dbReference type="Proteomes" id="UP000283644"/>
    </source>
</evidence>
<dbReference type="PANTHER" id="PTHR37042:SF4">
    <property type="entry name" value="OUTER MEMBRANE PROTEIN RV1973"/>
    <property type="match status" value="1"/>
</dbReference>
<proteinExistence type="predicted"/>